<sequence>MTLAPDARRRYAYATLITRASYLPGVIVLADTLLRRNNASYPLVVLYTRNLSSTAVRALELESSQRNIILHQCHQLLPPGNIKVNLIAERFEDTWTKLRVFELFDYDAVCYLDADMAVYRNMDGIFEKLGQLPNGWLGANHSCVCNRDRDPWAPEDWRPENCAYTPLSHPLALSEPTQPAAGSLRTFRLINGGMLLFRPSKSSWKDMMAFFHTTPLLSEFKFPDQDFLAHFFAGKWKALGWQYNALKTMKYWHHNIWRDEELVCLHYVVDKPWAKRVGEDGIAGYKGRDGITHSWWWEAYSSWERDRTENSNYGHEILRLVRRGVAPLPGRDGWEDTEPDPDMNAIGHGVQAFANNKIPMSSEIATVTEN</sequence>
<keyword evidence="1" id="KW-0808">Transferase</keyword>
<accession>A0ACB9Z2N9</accession>
<evidence type="ECO:0000313" key="2">
    <source>
        <dbReference type="Proteomes" id="UP001497700"/>
    </source>
</evidence>
<name>A0ACB9Z2N9_9PEZI</name>
<dbReference type="EMBL" id="MU393467">
    <property type="protein sequence ID" value="KAI4865743.1"/>
    <property type="molecule type" value="Genomic_DNA"/>
</dbReference>
<reference evidence="1 2" key="1">
    <citation type="journal article" date="2022" name="New Phytol.">
        <title>Ecological generalism drives hyperdiversity of secondary metabolite gene clusters in xylarialean endophytes.</title>
        <authorList>
            <person name="Franco M.E.E."/>
            <person name="Wisecaver J.H."/>
            <person name="Arnold A.E."/>
            <person name="Ju Y.M."/>
            <person name="Slot J.C."/>
            <person name="Ahrendt S."/>
            <person name="Moore L.P."/>
            <person name="Eastman K.E."/>
            <person name="Scott K."/>
            <person name="Konkel Z."/>
            <person name="Mondo S.J."/>
            <person name="Kuo A."/>
            <person name="Hayes R.D."/>
            <person name="Haridas S."/>
            <person name="Andreopoulos B."/>
            <person name="Riley R."/>
            <person name="LaButti K."/>
            <person name="Pangilinan J."/>
            <person name="Lipzen A."/>
            <person name="Amirebrahimi M."/>
            <person name="Yan J."/>
            <person name="Adam C."/>
            <person name="Keymanesh K."/>
            <person name="Ng V."/>
            <person name="Louie K."/>
            <person name="Northen T."/>
            <person name="Drula E."/>
            <person name="Henrissat B."/>
            <person name="Hsieh H.M."/>
            <person name="Youens-Clark K."/>
            <person name="Lutzoni F."/>
            <person name="Miadlikowska J."/>
            <person name="Eastwood D.C."/>
            <person name="Hamelin R.C."/>
            <person name="Grigoriev I.V."/>
            <person name="U'Ren J.M."/>
        </authorList>
    </citation>
    <scope>NUCLEOTIDE SEQUENCE [LARGE SCALE GENOMIC DNA]</scope>
    <source>
        <strain evidence="1 2">CBS 119005</strain>
    </source>
</reference>
<evidence type="ECO:0000313" key="1">
    <source>
        <dbReference type="EMBL" id="KAI4865743.1"/>
    </source>
</evidence>
<gene>
    <name evidence="1" type="ORF">F4820DRAFT_469350</name>
</gene>
<keyword evidence="2" id="KW-1185">Reference proteome</keyword>
<organism evidence="1 2">
    <name type="scientific">Hypoxylon rubiginosum</name>
    <dbReference type="NCBI Taxonomy" id="110542"/>
    <lineage>
        <taxon>Eukaryota</taxon>
        <taxon>Fungi</taxon>
        <taxon>Dikarya</taxon>
        <taxon>Ascomycota</taxon>
        <taxon>Pezizomycotina</taxon>
        <taxon>Sordariomycetes</taxon>
        <taxon>Xylariomycetidae</taxon>
        <taxon>Xylariales</taxon>
        <taxon>Hypoxylaceae</taxon>
        <taxon>Hypoxylon</taxon>
    </lineage>
</organism>
<comment type="caution">
    <text evidence="1">The sequence shown here is derived from an EMBL/GenBank/DDBJ whole genome shotgun (WGS) entry which is preliminary data.</text>
</comment>
<dbReference type="Proteomes" id="UP001497700">
    <property type="component" value="Unassembled WGS sequence"/>
</dbReference>
<protein>
    <submittedName>
        <fullName evidence="1">Nucleotide-diphospho-sugar transferase</fullName>
    </submittedName>
</protein>
<proteinExistence type="predicted"/>